<dbReference type="PANTHER" id="PTHR10340">
    <property type="entry name" value="SPHINGOMYELIN PHOSPHODIESTERASE"/>
    <property type="match status" value="1"/>
</dbReference>
<reference evidence="15" key="1">
    <citation type="journal article" date="2020" name="Fungal Divers.">
        <title>Resolving the Mortierellaceae phylogeny through synthesis of multi-gene phylogenetics and phylogenomics.</title>
        <authorList>
            <person name="Vandepol N."/>
            <person name="Liber J."/>
            <person name="Desiro A."/>
            <person name="Na H."/>
            <person name="Kennedy M."/>
            <person name="Barry K."/>
            <person name="Grigoriev I.V."/>
            <person name="Miller A.N."/>
            <person name="O'Donnell K."/>
            <person name="Stajich J.E."/>
            <person name="Bonito G."/>
        </authorList>
    </citation>
    <scope>NUCLEOTIDE SEQUENCE</scope>
    <source>
        <strain evidence="15">NRRL 6426</strain>
    </source>
</reference>
<evidence type="ECO:0000256" key="7">
    <source>
        <dbReference type="ARBA" id="ARBA00022801"/>
    </source>
</evidence>
<feature type="compositionally biased region" description="Polar residues" evidence="13">
    <location>
        <begin position="1"/>
        <end position="11"/>
    </location>
</feature>
<name>A0A9P5VFE8_9FUNG</name>
<keyword evidence="5 12" id="KW-0926">Vacuole</keyword>
<evidence type="ECO:0000256" key="3">
    <source>
        <dbReference type="ARBA" id="ARBA00012459"/>
    </source>
</evidence>
<dbReference type="EMBL" id="JAAAUQ010000027">
    <property type="protein sequence ID" value="KAF9156367.1"/>
    <property type="molecule type" value="Genomic_DNA"/>
</dbReference>
<dbReference type="Gene3D" id="3.60.21.10">
    <property type="match status" value="1"/>
</dbReference>
<feature type="region of interest" description="Disordered" evidence="13">
    <location>
        <begin position="1"/>
        <end position="31"/>
    </location>
</feature>
<feature type="domain" description="Calcineurin-like phosphoesterase" evidence="14">
    <location>
        <begin position="77"/>
        <end position="351"/>
    </location>
</feature>
<keyword evidence="11" id="KW-0325">Glycoprotein</keyword>
<evidence type="ECO:0000256" key="9">
    <source>
        <dbReference type="ARBA" id="ARBA00022989"/>
    </source>
</evidence>
<keyword evidence="7 12" id="KW-0378">Hydrolase</keyword>
<dbReference type="AlphaFoldDB" id="A0A9P5VFE8"/>
<evidence type="ECO:0000256" key="8">
    <source>
        <dbReference type="ARBA" id="ARBA00022968"/>
    </source>
</evidence>
<dbReference type="Pfam" id="PF00149">
    <property type="entry name" value="Metallophos"/>
    <property type="match status" value="1"/>
</dbReference>
<evidence type="ECO:0000313" key="16">
    <source>
        <dbReference type="Proteomes" id="UP000748756"/>
    </source>
</evidence>
<dbReference type="GO" id="GO:0000324">
    <property type="term" value="C:fungal-type vacuole"/>
    <property type="evidence" value="ECO:0007669"/>
    <property type="project" value="TreeGrafter"/>
</dbReference>
<dbReference type="SUPFAM" id="SSF56300">
    <property type="entry name" value="Metallo-dependent phosphatases"/>
    <property type="match status" value="1"/>
</dbReference>
<keyword evidence="8" id="KW-0735">Signal-anchor</keyword>
<dbReference type="GO" id="GO:0005774">
    <property type="term" value="C:vacuolar membrane"/>
    <property type="evidence" value="ECO:0007669"/>
    <property type="project" value="UniProtKB-SubCell"/>
</dbReference>
<dbReference type="Proteomes" id="UP000748756">
    <property type="component" value="Unassembled WGS sequence"/>
</dbReference>
<dbReference type="EC" id="3.6.1.10" evidence="3 12"/>
<accession>A0A9P5VFE8</accession>
<dbReference type="GO" id="GO:0005615">
    <property type="term" value="C:extracellular space"/>
    <property type="evidence" value="ECO:0007669"/>
    <property type="project" value="TreeGrafter"/>
</dbReference>
<comment type="catalytic activity">
    <reaction evidence="12">
        <text>[phosphate](n+1) + n H2O = (n+1) phosphate + n H(+)</text>
        <dbReference type="Rhea" id="RHEA:22452"/>
        <dbReference type="Rhea" id="RHEA-COMP:14280"/>
        <dbReference type="ChEBI" id="CHEBI:15377"/>
        <dbReference type="ChEBI" id="CHEBI:15378"/>
        <dbReference type="ChEBI" id="CHEBI:16838"/>
        <dbReference type="ChEBI" id="CHEBI:43474"/>
        <dbReference type="EC" id="3.6.1.10"/>
    </reaction>
</comment>
<feature type="compositionally biased region" description="Low complexity" evidence="13">
    <location>
        <begin position="389"/>
        <end position="403"/>
    </location>
</feature>
<evidence type="ECO:0000256" key="13">
    <source>
        <dbReference type="SAM" id="MobiDB-lite"/>
    </source>
</evidence>
<comment type="similarity">
    <text evidence="2">Belongs to the endopolyphosphatase PPN1 family.</text>
</comment>
<organism evidence="15 16">
    <name type="scientific">Linnemannia schmuckeri</name>
    <dbReference type="NCBI Taxonomy" id="64567"/>
    <lineage>
        <taxon>Eukaryota</taxon>
        <taxon>Fungi</taxon>
        <taxon>Fungi incertae sedis</taxon>
        <taxon>Mucoromycota</taxon>
        <taxon>Mortierellomycotina</taxon>
        <taxon>Mortierellomycetes</taxon>
        <taxon>Mortierellales</taxon>
        <taxon>Mortierellaceae</taxon>
        <taxon>Linnemannia</taxon>
    </lineage>
</organism>
<feature type="region of interest" description="Disordered" evidence="13">
    <location>
        <begin position="539"/>
        <end position="567"/>
    </location>
</feature>
<dbReference type="InterPro" id="IPR041805">
    <property type="entry name" value="ASMase/PPN1_MPP"/>
</dbReference>
<dbReference type="GO" id="GO:0004309">
    <property type="term" value="F:exopolyphosphatase activity"/>
    <property type="evidence" value="ECO:0007669"/>
    <property type="project" value="TreeGrafter"/>
</dbReference>
<evidence type="ECO:0000259" key="14">
    <source>
        <dbReference type="Pfam" id="PF00149"/>
    </source>
</evidence>
<evidence type="ECO:0000256" key="6">
    <source>
        <dbReference type="ARBA" id="ARBA00022692"/>
    </source>
</evidence>
<evidence type="ECO:0000256" key="2">
    <source>
        <dbReference type="ARBA" id="ARBA00010399"/>
    </source>
</evidence>
<dbReference type="CDD" id="cd00842">
    <property type="entry name" value="MPP_ASMase"/>
    <property type="match status" value="1"/>
</dbReference>
<dbReference type="PANTHER" id="PTHR10340:SF55">
    <property type="entry name" value="ENDOPOLYPHOSPHATASE"/>
    <property type="match status" value="1"/>
</dbReference>
<comment type="subcellular location">
    <subcellularLocation>
        <location evidence="1">Vacuole membrane</location>
        <topology evidence="1">Single-pass type II membrane protein</topology>
    </subcellularLocation>
</comment>
<feature type="compositionally biased region" description="Low complexity" evidence="13">
    <location>
        <begin position="410"/>
        <end position="434"/>
    </location>
</feature>
<dbReference type="GO" id="GO:0006798">
    <property type="term" value="P:polyphosphate catabolic process"/>
    <property type="evidence" value="ECO:0007669"/>
    <property type="project" value="TreeGrafter"/>
</dbReference>
<feature type="compositionally biased region" description="Basic residues" evidence="13">
    <location>
        <begin position="546"/>
        <end position="560"/>
    </location>
</feature>
<dbReference type="GO" id="GO:0008081">
    <property type="term" value="F:phosphoric diester hydrolase activity"/>
    <property type="evidence" value="ECO:0007669"/>
    <property type="project" value="TreeGrafter"/>
</dbReference>
<evidence type="ECO:0000256" key="5">
    <source>
        <dbReference type="ARBA" id="ARBA00022554"/>
    </source>
</evidence>
<dbReference type="OrthoDB" id="348678at2759"/>
<sequence length="653" mass="74533">MHPPMDTQQSDHPPPWRPKRARVPPRTTTHRSTSTRLLLLCCMVTISLWHLPSPAGAQPDDSPYPYDPDKSRLAGQFLHITDIHPDEFYINGGSISTSCHRNTTDDDDNDMMQMMRPGRIDGGYGGLYGSPYSICDSPFSLANATFDWIDRNLIKTLDFVVWTGDNARHDSDNERPRTQKEIEDLNRVIANKFLETFTPDEDDPFEQRIPIVPSIGNNDVYPHNIMEAGPNRILQHFSEIWLPFIPESQYHTFQHGGYYASEVVPGKITVVALNTLYFFNQNAAVDGCDKEDEPGTDQMDWLEVELESLRRRKMTAYMTGHVPPARKSYSPTCYVRYTDIALRFQDVIVGHLFGHANIDHFFILSQATLRSDSIDTDAEAEEESERKIQGSSGSRSGQGSSRQMTLEVWNSDATNNNNNSNSRSITSLSTASSRTRQRLEQEAMSFDVADEDEHYAFHSLGLNSYLIELWEQYEDIPKKAKLSDFAIALVAPSVVPTYNPGLRVYTYQLAIEKPERPDQPHHTLQQNEDYLEEDGYETMREMDSKGKKKKPKKKKPRKRPANPPAAPPITFGFPLNYTQYFVNLTMANVEAILDPTKPIEYQVEYRSREDYGLKDLSVPEWLGLARRIVKSEELKSQYLAWMVVLTGTENDHS</sequence>
<dbReference type="PIRSF" id="PIRSF027093">
    <property type="entry name" value="EndopolyPtase_N1"/>
    <property type="match status" value="1"/>
</dbReference>
<gene>
    <name evidence="15" type="primary">PPN1_2</name>
    <name evidence="15" type="ORF">BG015_005811</name>
</gene>
<comment type="function">
    <text evidence="12">Catalyzes the hydrolysis of inorganic polyphosphate (polyP) chains of many hundreds of phosphate residues into shorter lengths.</text>
</comment>
<evidence type="ECO:0000256" key="11">
    <source>
        <dbReference type="ARBA" id="ARBA00023180"/>
    </source>
</evidence>
<dbReference type="InterPro" id="IPR012358">
    <property type="entry name" value="EndopolyPtase_N1"/>
</dbReference>
<keyword evidence="16" id="KW-1185">Reference proteome</keyword>
<evidence type="ECO:0000256" key="12">
    <source>
        <dbReference type="PIRNR" id="PIRNR027093"/>
    </source>
</evidence>
<evidence type="ECO:0000256" key="4">
    <source>
        <dbReference type="ARBA" id="ARBA00014458"/>
    </source>
</evidence>
<evidence type="ECO:0000256" key="10">
    <source>
        <dbReference type="ARBA" id="ARBA00023136"/>
    </source>
</evidence>
<keyword evidence="6" id="KW-0812">Transmembrane</keyword>
<evidence type="ECO:0000256" key="1">
    <source>
        <dbReference type="ARBA" id="ARBA00004576"/>
    </source>
</evidence>
<proteinExistence type="inferred from homology"/>
<dbReference type="InterPro" id="IPR004843">
    <property type="entry name" value="Calcineurin-like_PHP"/>
</dbReference>
<keyword evidence="9" id="KW-1133">Transmembrane helix</keyword>
<dbReference type="InterPro" id="IPR029052">
    <property type="entry name" value="Metallo-depent_PP-like"/>
</dbReference>
<evidence type="ECO:0000313" key="15">
    <source>
        <dbReference type="EMBL" id="KAF9156367.1"/>
    </source>
</evidence>
<protein>
    <recommendedName>
        <fullName evidence="4 12">Endopolyphosphatase</fullName>
        <ecNumber evidence="3 12">3.6.1.10</ecNumber>
    </recommendedName>
</protein>
<feature type="region of interest" description="Disordered" evidence="13">
    <location>
        <begin position="375"/>
        <end position="436"/>
    </location>
</feature>
<dbReference type="GO" id="GO:0000298">
    <property type="term" value="F:endopolyphosphatase activity"/>
    <property type="evidence" value="ECO:0007669"/>
    <property type="project" value="UniProtKB-EC"/>
</dbReference>
<comment type="caution">
    <text evidence="15">The sequence shown here is derived from an EMBL/GenBank/DDBJ whole genome shotgun (WGS) entry which is preliminary data.</text>
</comment>
<keyword evidence="10 12" id="KW-0472">Membrane</keyword>